<comment type="catalytic activity">
    <reaction evidence="1">
        <text>9-(9Z-hexadecenoyloxy)-octadecanoate + H2O = (9Z)-hexadecenoate + 9-hydroxy-octadecanoate + H(+)</text>
        <dbReference type="Rhea" id="RHEA:52068"/>
        <dbReference type="ChEBI" id="CHEBI:15377"/>
        <dbReference type="ChEBI" id="CHEBI:15378"/>
        <dbReference type="ChEBI" id="CHEBI:32372"/>
        <dbReference type="ChEBI" id="CHEBI:136286"/>
        <dbReference type="ChEBI" id="CHEBI:136309"/>
    </reaction>
    <physiologicalReaction direction="left-to-right" evidence="1">
        <dbReference type="Rhea" id="RHEA:52069"/>
    </physiologicalReaction>
</comment>
<keyword evidence="6 17" id="KW-0472">Membrane</keyword>
<evidence type="ECO:0000256" key="16">
    <source>
        <dbReference type="ARBA" id="ARBA00049428"/>
    </source>
</evidence>
<feature type="transmembrane region" description="Helical" evidence="17">
    <location>
        <begin position="113"/>
        <end position="132"/>
    </location>
</feature>
<comment type="catalytic activity">
    <reaction evidence="10">
        <text>12-octadecanoyloxy-octadecanoate + H2O = 12-hydroxyoctadecanoate + octadecanoate + H(+)</text>
        <dbReference type="Rhea" id="RHEA:52080"/>
        <dbReference type="ChEBI" id="CHEBI:15377"/>
        <dbReference type="ChEBI" id="CHEBI:15378"/>
        <dbReference type="ChEBI" id="CHEBI:25629"/>
        <dbReference type="ChEBI" id="CHEBI:84201"/>
        <dbReference type="ChEBI" id="CHEBI:136330"/>
    </reaction>
    <physiologicalReaction direction="left-to-right" evidence="10">
        <dbReference type="Rhea" id="RHEA:52081"/>
    </physiologicalReaction>
</comment>
<name>A0A8S1GVG1_9PELO</name>
<evidence type="ECO:0000256" key="15">
    <source>
        <dbReference type="ARBA" id="ARBA00049322"/>
    </source>
</evidence>
<feature type="transmembrane region" description="Helical" evidence="17">
    <location>
        <begin position="73"/>
        <end position="93"/>
    </location>
</feature>
<comment type="subcellular location">
    <subcellularLocation>
        <location evidence="2">Endomembrane system</location>
        <topology evidence="2">Multi-pass membrane protein</topology>
    </subcellularLocation>
</comment>
<dbReference type="EMBL" id="CAJGYM010000006">
    <property type="protein sequence ID" value="CAD6187315.1"/>
    <property type="molecule type" value="Genomic_DNA"/>
</dbReference>
<comment type="catalytic activity">
    <reaction evidence="11">
        <text>12-(9Z-octadecenoyloxy)-octadecanoate + H2O = 12-hydroxyoctadecanoate + (9Z)-octadecenoate + H(+)</text>
        <dbReference type="Rhea" id="RHEA:52060"/>
        <dbReference type="ChEBI" id="CHEBI:15377"/>
        <dbReference type="ChEBI" id="CHEBI:15378"/>
        <dbReference type="ChEBI" id="CHEBI:30823"/>
        <dbReference type="ChEBI" id="CHEBI:84201"/>
        <dbReference type="ChEBI" id="CHEBI:136302"/>
    </reaction>
    <physiologicalReaction direction="left-to-right" evidence="11">
        <dbReference type="Rhea" id="RHEA:52061"/>
    </physiologicalReaction>
</comment>
<evidence type="ECO:0000256" key="6">
    <source>
        <dbReference type="ARBA" id="ARBA00023136"/>
    </source>
</evidence>
<evidence type="ECO:0000256" key="2">
    <source>
        <dbReference type="ARBA" id="ARBA00004127"/>
    </source>
</evidence>
<evidence type="ECO:0000256" key="1">
    <source>
        <dbReference type="ARBA" id="ARBA00000923"/>
    </source>
</evidence>
<dbReference type="GO" id="GO:0012505">
    <property type="term" value="C:endomembrane system"/>
    <property type="evidence" value="ECO:0007669"/>
    <property type="project" value="UniProtKB-SubCell"/>
</dbReference>
<evidence type="ECO:0000256" key="5">
    <source>
        <dbReference type="ARBA" id="ARBA00022989"/>
    </source>
</evidence>
<comment type="catalytic activity">
    <reaction evidence="15">
        <text>13-(9Z-hexadecenoyloxy)-octadecanoate + H2O = 13-hydroxy-octadecanoate + (9Z)-hexadecenoate + H(+)</text>
        <dbReference type="Rhea" id="RHEA:52076"/>
        <dbReference type="ChEBI" id="CHEBI:15377"/>
        <dbReference type="ChEBI" id="CHEBI:15378"/>
        <dbReference type="ChEBI" id="CHEBI:32372"/>
        <dbReference type="ChEBI" id="CHEBI:136304"/>
        <dbReference type="ChEBI" id="CHEBI:136315"/>
    </reaction>
    <physiologicalReaction direction="left-to-right" evidence="15">
        <dbReference type="Rhea" id="RHEA:52077"/>
    </physiologicalReaction>
</comment>
<evidence type="ECO:0008006" key="20">
    <source>
        <dbReference type="Google" id="ProtNLM"/>
    </source>
</evidence>
<evidence type="ECO:0000256" key="3">
    <source>
        <dbReference type="ARBA" id="ARBA00009300"/>
    </source>
</evidence>
<comment type="caution">
    <text evidence="18">The sequence shown here is derived from an EMBL/GenBank/DDBJ whole genome shotgun (WGS) entry which is preliminary data.</text>
</comment>
<comment type="catalytic activity">
    <reaction evidence="9">
        <text>9-hexadecanoyloxy-octadecanoate + H2O = 9-hydroxy-octadecanoate + hexadecanoate + H(+)</text>
        <dbReference type="Rhea" id="RHEA:52052"/>
        <dbReference type="ChEBI" id="CHEBI:7896"/>
        <dbReference type="ChEBI" id="CHEBI:15377"/>
        <dbReference type="ChEBI" id="CHEBI:15378"/>
        <dbReference type="ChEBI" id="CHEBI:83670"/>
        <dbReference type="ChEBI" id="CHEBI:136286"/>
    </reaction>
    <physiologicalReaction direction="left-to-right" evidence="9">
        <dbReference type="Rhea" id="RHEA:52053"/>
    </physiologicalReaction>
</comment>
<proteinExistence type="inferred from homology"/>
<keyword evidence="5 17" id="KW-1133">Transmembrane helix</keyword>
<evidence type="ECO:0000256" key="8">
    <source>
        <dbReference type="ARBA" id="ARBA00047427"/>
    </source>
</evidence>
<evidence type="ECO:0000256" key="11">
    <source>
        <dbReference type="ARBA" id="ARBA00048701"/>
    </source>
</evidence>
<dbReference type="PANTHER" id="PTHR10989:SF23">
    <property type="entry name" value="FAR-17A_AIG1-LIKE PROTEIN"/>
    <property type="match status" value="1"/>
</dbReference>
<evidence type="ECO:0000256" key="12">
    <source>
        <dbReference type="ARBA" id="ARBA00048800"/>
    </source>
</evidence>
<protein>
    <recommendedName>
        <fullName evidence="20">Androgen-dependent TFPI-regulating protein-like</fullName>
    </recommendedName>
</protein>
<dbReference type="AlphaFoldDB" id="A0A8S1GVG1"/>
<accession>A0A8S1GVG1</accession>
<dbReference type="OrthoDB" id="1898221at2759"/>
<keyword evidence="4 17" id="KW-0812">Transmembrane</keyword>
<evidence type="ECO:0000256" key="4">
    <source>
        <dbReference type="ARBA" id="ARBA00022692"/>
    </source>
</evidence>
<feature type="transmembrane region" description="Helical" evidence="17">
    <location>
        <begin position="144"/>
        <end position="161"/>
    </location>
</feature>
<comment type="catalytic activity">
    <reaction evidence="12">
        <text>9-(9Z-octadecenoyloxy)-octadecanoate + H2O = 9-hydroxy-octadecanoate + (9Z)-octadecenoate + H(+)</text>
        <dbReference type="Rhea" id="RHEA:52048"/>
        <dbReference type="ChEBI" id="CHEBI:15377"/>
        <dbReference type="ChEBI" id="CHEBI:15378"/>
        <dbReference type="ChEBI" id="CHEBI:30823"/>
        <dbReference type="ChEBI" id="CHEBI:136282"/>
        <dbReference type="ChEBI" id="CHEBI:136286"/>
    </reaction>
    <physiologicalReaction direction="left-to-right" evidence="12">
        <dbReference type="Rhea" id="RHEA:52049"/>
    </physiologicalReaction>
</comment>
<evidence type="ECO:0000256" key="7">
    <source>
        <dbReference type="ARBA" id="ARBA00047368"/>
    </source>
</evidence>
<feature type="transmembrane region" description="Helical" evidence="17">
    <location>
        <begin position="44"/>
        <end position="61"/>
    </location>
</feature>
<dbReference type="Proteomes" id="UP000835052">
    <property type="component" value="Unassembled WGS sequence"/>
</dbReference>
<comment type="catalytic activity">
    <reaction evidence="8">
        <text>13-octadecanoyloxy-octadecanoate + H2O = 13-hydroxy-octadecanoate + octadecanoate + H(+)</text>
        <dbReference type="Rhea" id="RHEA:52084"/>
        <dbReference type="ChEBI" id="CHEBI:15377"/>
        <dbReference type="ChEBI" id="CHEBI:15378"/>
        <dbReference type="ChEBI" id="CHEBI:25629"/>
        <dbReference type="ChEBI" id="CHEBI:136304"/>
        <dbReference type="ChEBI" id="CHEBI:136335"/>
    </reaction>
    <physiologicalReaction direction="left-to-right" evidence="8">
        <dbReference type="Rhea" id="RHEA:52085"/>
    </physiologicalReaction>
</comment>
<dbReference type="PANTHER" id="PTHR10989">
    <property type="entry name" value="ANDROGEN-INDUCED PROTEIN 1-RELATED"/>
    <property type="match status" value="1"/>
</dbReference>
<organism evidence="18 19">
    <name type="scientific">Caenorhabditis auriculariae</name>
    <dbReference type="NCBI Taxonomy" id="2777116"/>
    <lineage>
        <taxon>Eukaryota</taxon>
        <taxon>Metazoa</taxon>
        <taxon>Ecdysozoa</taxon>
        <taxon>Nematoda</taxon>
        <taxon>Chromadorea</taxon>
        <taxon>Rhabditida</taxon>
        <taxon>Rhabditina</taxon>
        <taxon>Rhabditomorpha</taxon>
        <taxon>Rhabditoidea</taxon>
        <taxon>Rhabditidae</taxon>
        <taxon>Peloderinae</taxon>
        <taxon>Caenorhabditis</taxon>
    </lineage>
</organism>
<comment type="similarity">
    <text evidence="3">Belongs to the AIG1 family.</text>
</comment>
<dbReference type="GO" id="GO:0016020">
    <property type="term" value="C:membrane"/>
    <property type="evidence" value="ECO:0007669"/>
    <property type="project" value="InterPro"/>
</dbReference>
<comment type="catalytic activity">
    <reaction evidence="16">
        <text>12-(9Z-hexadecenoyloxy)-octadecanoate + H2O = 12-hydroxyoctadecanoate + (9Z)-hexadecenoate + H(+)</text>
        <dbReference type="Rhea" id="RHEA:52072"/>
        <dbReference type="ChEBI" id="CHEBI:15377"/>
        <dbReference type="ChEBI" id="CHEBI:15378"/>
        <dbReference type="ChEBI" id="CHEBI:32372"/>
        <dbReference type="ChEBI" id="CHEBI:84201"/>
        <dbReference type="ChEBI" id="CHEBI:136312"/>
    </reaction>
    <physiologicalReaction direction="left-to-right" evidence="16">
        <dbReference type="Rhea" id="RHEA:52073"/>
    </physiologicalReaction>
</comment>
<gene>
    <name evidence="18" type="ORF">CAUJ_LOCUS3234</name>
</gene>
<evidence type="ECO:0000313" key="18">
    <source>
        <dbReference type="EMBL" id="CAD6187315.1"/>
    </source>
</evidence>
<dbReference type="Pfam" id="PF04750">
    <property type="entry name" value="Far-17a_AIG1"/>
    <property type="match status" value="1"/>
</dbReference>
<feature type="transmembrane region" description="Helical" evidence="17">
    <location>
        <begin position="181"/>
        <end position="199"/>
    </location>
</feature>
<comment type="catalytic activity">
    <reaction evidence="7">
        <text>12-hexadecanoyloxy-octadecanoate + H2O = 12-hydroxyoctadecanoate + hexadecanoate + H(+)</text>
        <dbReference type="Rhea" id="RHEA:52056"/>
        <dbReference type="ChEBI" id="CHEBI:7896"/>
        <dbReference type="ChEBI" id="CHEBI:15377"/>
        <dbReference type="ChEBI" id="CHEBI:15378"/>
        <dbReference type="ChEBI" id="CHEBI:83677"/>
        <dbReference type="ChEBI" id="CHEBI:84201"/>
    </reaction>
    <physiologicalReaction direction="left-to-right" evidence="7">
        <dbReference type="Rhea" id="RHEA:52057"/>
    </physiologicalReaction>
</comment>
<evidence type="ECO:0000256" key="14">
    <source>
        <dbReference type="ARBA" id="ARBA00049296"/>
    </source>
</evidence>
<sequence>MFKFLASLILSSVWVYSVYFDVTSQPRLGHEWYIYKLVMLTNLNLILDTVYSVLVVLSILCPKEGKLPKIVDFIFHTSVYPTAVITCVLFWSLYVLDPGLVMPEWIASLIPNWLNHVTHTYPVVFVLFDNILHERRSPNLGSSLTASAMLVLIYFVIIFYVKYMDGYWLYPLLSFLSREHFFVAYFAAVVGYFLISQFAKLQNNFIWGQETMRKWKNK</sequence>
<evidence type="ECO:0000313" key="19">
    <source>
        <dbReference type="Proteomes" id="UP000835052"/>
    </source>
</evidence>
<evidence type="ECO:0000256" key="17">
    <source>
        <dbReference type="SAM" id="Phobius"/>
    </source>
</evidence>
<evidence type="ECO:0000256" key="9">
    <source>
        <dbReference type="ARBA" id="ARBA00047863"/>
    </source>
</evidence>
<comment type="catalytic activity">
    <reaction evidence="14">
        <text>13-(9Z-octadecenoyloxy)-octadecanoate + H2O = 13-hydroxy-octadecanoate + (9Z)-octadecenoate + H(+)</text>
        <dbReference type="Rhea" id="RHEA:52064"/>
        <dbReference type="ChEBI" id="CHEBI:15377"/>
        <dbReference type="ChEBI" id="CHEBI:15378"/>
        <dbReference type="ChEBI" id="CHEBI:30823"/>
        <dbReference type="ChEBI" id="CHEBI:136303"/>
        <dbReference type="ChEBI" id="CHEBI:136304"/>
    </reaction>
    <physiologicalReaction direction="left-to-right" evidence="14">
        <dbReference type="Rhea" id="RHEA:52065"/>
    </physiologicalReaction>
</comment>
<evidence type="ECO:0000256" key="10">
    <source>
        <dbReference type="ARBA" id="ARBA00048680"/>
    </source>
</evidence>
<evidence type="ECO:0000256" key="13">
    <source>
        <dbReference type="ARBA" id="ARBA00049221"/>
    </source>
</evidence>
<comment type="catalytic activity">
    <reaction evidence="13">
        <text>9-octadecanoyloxy-octadecanoate + H2O = 9-hydroxy-octadecanoate + octadecanoate + H(+)</text>
        <dbReference type="Rhea" id="RHEA:52096"/>
        <dbReference type="ChEBI" id="CHEBI:15377"/>
        <dbReference type="ChEBI" id="CHEBI:15378"/>
        <dbReference type="ChEBI" id="CHEBI:25629"/>
        <dbReference type="ChEBI" id="CHEBI:136286"/>
        <dbReference type="ChEBI" id="CHEBI:136373"/>
    </reaction>
    <physiologicalReaction direction="left-to-right" evidence="13">
        <dbReference type="Rhea" id="RHEA:52097"/>
    </physiologicalReaction>
</comment>
<reference evidence="18" key="1">
    <citation type="submission" date="2020-10" db="EMBL/GenBank/DDBJ databases">
        <authorList>
            <person name="Kikuchi T."/>
        </authorList>
    </citation>
    <scope>NUCLEOTIDE SEQUENCE</scope>
    <source>
        <strain evidence="18">NKZ352</strain>
    </source>
</reference>
<keyword evidence="19" id="KW-1185">Reference proteome</keyword>
<dbReference type="InterPro" id="IPR006838">
    <property type="entry name" value="ADTRP_AIG1"/>
</dbReference>